<organism evidence="1 2">
    <name type="scientific">Spirosoma endbachense</name>
    <dbReference type="NCBI Taxonomy" id="2666025"/>
    <lineage>
        <taxon>Bacteria</taxon>
        <taxon>Pseudomonadati</taxon>
        <taxon>Bacteroidota</taxon>
        <taxon>Cytophagia</taxon>
        <taxon>Cytophagales</taxon>
        <taxon>Cytophagaceae</taxon>
        <taxon>Spirosoma</taxon>
    </lineage>
</organism>
<name>A0A6P1VXG6_9BACT</name>
<dbReference type="Proteomes" id="UP000464577">
    <property type="component" value="Chromosome"/>
</dbReference>
<dbReference type="AlphaFoldDB" id="A0A6P1VXG6"/>
<sequence>MILKQAVTLLHLPFLLLIAVATPLASLAQPPISRGEQLLAISYDEAYRRARSALQAEGYVNLREGGAHIIAFKQEHSAVIMCNVAPEGKVWINVVVASYSNDAGIPGGERVRLLDRMGRAASVTSQSEGCGLGSVWAGTESGYDLTWTRRGNSAIFDVSGFINGNNFSAEQTIEIVGNKVNINRYKAIDGNTCRFEGLIQSNGKNVRGTYTCDKYKPTGDWKAVINCN</sequence>
<accession>A0A6P1VXG6</accession>
<gene>
    <name evidence="1" type="ORF">GJR95_23590</name>
</gene>
<proteinExistence type="predicted"/>
<keyword evidence="2" id="KW-1185">Reference proteome</keyword>
<protein>
    <submittedName>
        <fullName evidence="1">Uncharacterized protein</fullName>
    </submittedName>
</protein>
<dbReference type="EMBL" id="CP045997">
    <property type="protein sequence ID" value="QHV97803.1"/>
    <property type="molecule type" value="Genomic_DNA"/>
</dbReference>
<evidence type="ECO:0000313" key="2">
    <source>
        <dbReference type="Proteomes" id="UP000464577"/>
    </source>
</evidence>
<reference evidence="1 2" key="1">
    <citation type="submission" date="2019-11" db="EMBL/GenBank/DDBJ databases">
        <title>Spirosoma endbachense sp. nov., isolated from a natural salt meadow.</title>
        <authorList>
            <person name="Rojas J."/>
            <person name="Ambika Manirajan B."/>
            <person name="Ratering S."/>
            <person name="Suarez C."/>
            <person name="Geissler-Plaum R."/>
            <person name="Schnell S."/>
        </authorList>
    </citation>
    <scope>NUCLEOTIDE SEQUENCE [LARGE SCALE GENOMIC DNA]</scope>
    <source>
        <strain evidence="1 2">I-24</strain>
    </source>
</reference>
<evidence type="ECO:0000313" key="1">
    <source>
        <dbReference type="EMBL" id="QHV97803.1"/>
    </source>
</evidence>
<dbReference type="KEGG" id="senf:GJR95_23590"/>